<name>A0A392P9A4_9FABA</name>
<reference evidence="2 3" key="1">
    <citation type="journal article" date="2018" name="Front. Plant Sci.">
        <title>Red Clover (Trifolium pratense) and Zigzag Clover (T. medium) - A Picture of Genomic Similarities and Differences.</title>
        <authorList>
            <person name="Dluhosova J."/>
            <person name="Istvanek J."/>
            <person name="Nedelnik J."/>
            <person name="Repkova J."/>
        </authorList>
    </citation>
    <scope>NUCLEOTIDE SEQUENCE [LARGE SCALE GENOMIC DNA]</scope>
    <source>
        <strain evidence="3">cv. 10/8</strain>
        <tissue evidence="2">Leaf</tissue>
    </source>
</reference>
<protein>
    <submittedName>
        <fullName evidence="2">Uncharacterized protein</fullName>
    </submittedName>
</protein>
<feature type="non-terminal residue" evidence="2">
    <location>
        <position position="1"/>
    </location>
</feature>
<keyword evidence="3" id="KW-1185">Reference proteome</keyword>
<accession>A0A392P9A4</accession>
<dbReference type="Proteomes" id="UP000265520">
    <property type="component" value="Unassembled WGS sequence"/>
</dbReference>
<dbReference type="EMBL" id="LXQA010068647">
    <property type="protein sequence ID" value="MCI08322.1"/>
    <property type="molecule type" value="Genomic_DNA"/>
</dbReference>
<evidence type="ECO:0000313" key="3">
    <source>
        <dbReference type="Proteomes" id="UP000265520"/>
    </source>
</evidence>
<dbReference type="AlphaFoldDB" id="A0A392P9A4"/>
<evidence type="ECO:0000313" key="2">
    <source>
        <dbReference type="EMBL" id="MCI08322.1"/>
    </source>
</evidence>
<feature type="region of interest" description="Disordered" evidence="1">
    <location>
        <begin position="1"/>
        <end position="29"/>
    </location>
</feature>
<organism evidence="2 3">
    <name type="scientific">Trifolium medium</name>
    <dbReference type="NCBI Taxonomy" id="97028"/>
    <lineage>
        <taxon>Eukaryota</taxon>
        <taxon>Viridiplantae</taxon>
        <taxon>Streptophyta</taxon>
        <taxon>Embryophyta</taxon>
        <taxon>Tracheophyta</taxon>
        <taxon>Spermatophyta</taxon>
        <taxon>Magnoliopsida</taxon>
        <taxon>eudicotyledons</taxon>
        <taxon>Gunneridae</taxon>
        <taxon>Pentapetalae</taxon>
        <taxon>rosids</taxon>
        <taxon>fabids</taxon>
        <taxon>Fabales</taxon>
        <taxon>Fabaceae</taxon>
        <taxon>Papilionoideae</taxon>
        <taxon>50 kb inversion clade</taxon>
        <taxon>NPAAA clade</taxon>
        <taxon>Hologalegina</taxon>
        <taxon>IRL clade</taxon>
        <taxon>Trifolieae</taxon>
        <taxon>Trifolium</taxon>
    </lineage>
</organism>
<evidence type="ECO:0000256" key="1">
    <source>
        <dbReference type="SAM" id="MobiDB-lite"/>
    </source>
</evidence>
<feature type="compositionally biased region" description="Polar residues" evidence="1">
    <location>
        <begin position="7"/>
        <end position="29"/>
    </location>
</feature>
<sequence>ARERKPNSSTACTTPIQHSSSAPTKPHNSVQNLTFTAANHIGRRHVTKTTGGAINPLTVATPPHPLWGCQGRYHKRWWLLLQSRLQIATLR</sequence>
<proteinExistence type="predicted"/>
<comment type="caution">
    <text evidence="2">The sequence shown here is derived from an EMBL/GenBank/DDBJ whole genome shotgun (WGS) entry which is preliminary data.</text>
</comment>